<dbReference type="GO" id="GO:0005783">
    <property type="term" value="C:endoplasmic reticulum"/>
    <property type="evidence" value="ECO:0007669"/>
    <property type="project" value="TreeGrafter"/>
</dbReference>
<evidence type="ECO:0000256" key="2">
    <source>
        <dbReference type="ARBA" id="ARBA00013274"/>
    </source>
</evidence>
<evidence type="ECO:0000256" key="7">
    <source>
        <dbReference type="ARBA" id="ARBA00023180"/>
    </source>
</evidence>
<dbReference type="GO" id="GO:0004622">
    <property type="term" value="F:phosphatidylcholine lysophospholipase activity"/>
    <property type="evidence" value="ECO:0007669"/>
    <property type="project" value="UniProtKB-EC"/>
</dbReference>
<dbReference type="PROSITE" id="PS51210">
    <property type="entry name" value="PLA2C"/>
    <property type="match status" value="1"/>
</dbReference>
<evidence type="ECO:0000256" key="5">
    <source>
        <dbReference type="ARBA" id="ARBA00022963"/>
    </source>
</evidence>
<dbReference type="InterPro" id="IPR002642">
    <property type="entry name" value="LysoPLipase_cat_dom"/>
</dbReference>
<dbReference type="Gene3D" id="3.40.1090.10">
    <property type="entry name" value="Cytosolic phospholipase A2 catalytic domain"/>
    <property type="match status" value="1"/>
</dbReference>
<evidence type="ECO:0000259" key="10">
    <source>
        <dbReference type="PROSITE" id="PS51210"/>
    </source>
</evidence>
<dbReference type="SUPFAM" id="SSF52151">
    <property type="entry name" value="FabD/lysophospholipase-like"/>
    <property type="match status" value="1"/>
</dbReference>
<comment type="caution">
    <text evidence="11">The sequence shown here is derived from an EMBL/GenBank/DDBJ whole genome shotgun (WGS) entry which is preliminary data.</text>
</comment>
<dbReference type="PANTHER" id="PTHR10728">
    <property type="entry name" value="CYTOSOLIC PHOSPHOLIPASE A2"/>
    <property type="match status" value="1"/>
</dbReference>
<keyword evidence="6 8" id="KW-0443">Lipid metabolism</keyword>
<dbReference type="GO" id="GO:0004623">
    <property type="term" value="F:phospholipase A2 activity"/>
    <property type="evidence" value="ECO:0007669"/>
    <property type="project" value="TreeGrafter"/>
</dbReference>
<keyword evidence="12" id="KW-1185">Reference proteome</keyword>
<dbReference type="SMART" id="SM00022">
    <property type="entry name" value="PLAc"/>
    <property type="match status" value="1"/>
</dbReference>
<dbReference type="Proteomes" id="UP000649328">
    <property type="component" value="Unassembled WGS sequence"/>
</dbReference>
<dbReference type="AlphaFoldDB" id="A0A8H7LAZ8"/>
<evidence type="ECO:0000256" key="3">
    <source>
        <dbReference type="ARBA" id="ARBA00022729"/>
    </source>
</evidence>
<keyword evidence="5 8" id="KW-0442">Lipid degradation</keyword>
<reference evidence="11" key="1">
    <citation type="submission" date="2020-10" db="EMBL/GenBank/DDBJ databases">
        <title>The Whole-Genome Sequence of Metschnikowia persimmonesis, a Novel Endophytic Yeast Species Isolated from Medicinal Plant Diospyros kaki Thumb.</title>
        <authorList>
            <person name="Rahmat E."/>
            <person name="Kang Y."/>
        </authorList>
    </citation>
    <scope>NUCLEOTIDE SEQUENCE</scope>
    <source>
        <strain evidence="11">KIOM G15050</strain>
    </source>
</reference>
<accession>A0A8H7LAZ8</accession>
<dbReference type="EMBL" id="JACBPP010000006">
    <property type="protein sequence ID" value="KAF8000930.1"/>
    <property type="molecule type" value="Genomic_DNA"/>
</dbReference>
<evidence type="ECO:0000256" key="8">
    <source>
        <dbReference type="PROSITE-ProRule" id="PRU00555"/>
    </source>
</evidence>
<feature type="domain" description="PLA2c" evidence="10">
    <location>
        <begin position="22"/>
        <end position="303"/>
    </location>
</feature>
<evidence type="ECO:0000313" key="11">
    <source>
        <dbReference type="EMBL" id="KAF8000930.1"/>
    </source>
</evidence>
<dbReference type="PANTHER" id="PTHR10728:SF33">
    <property type="entry name" value="LYSOPHOSPHOLIPASE 1-RELATED"/>
    <property type="match status" value="1"/>
</dbReference>
<keyword evidence="3" id="KW-0732">Signal</keyword>
<organism evidence="11 12">
    <name type="scientific">Metschnikowia pulcherrima</name>
    <dbReference type="NCBI Taxonomy" id="27326"/>
    <lineage>
        <taxon>Eukaryota</taxon>
        <taxon>Fungi</taxon>
        <taxon>Dikarya</taxon>
        <taxon>Ascomycota</taxon>
        <taxon>Saccharomycotina</taxon>
        <taxon>Pichiomycetes</taxon>
        <taxon>Metschnikowiaceae</taxon>
        <taxon>Metschnikowia</taxon>
    </lineage>
</organism>
<evidence type="ECO:0000256" key="9">
    <source>
        <dbReference type="RuleBase" id="RU362103"/>
    </source>
</evidence>
<keyword evidence="7" id="KW-0325">Glycoprotein</keyword>
<dbReference type="GO" id="GO:0005829">
    <property type="term" value="C:cytosol"/>
    <property type="evidence" value="ECO:0007669"/>
    <property type="project" value="TreeGrafter"/>
</dbReference>
<dbReference type="EC" id="3.1.1.5" evidence="2 9"/>
<keyword evidence="4 8" id="KW-0378">Hydrolase</keyword>
<dbReference type="Pfam" id="PF01735">
    <property type="entry name" value="PLA2_B"/>
    <property type="match status" value="1"/>
</dbReference>
<evidence type="ECO:0000313" key="12">
    <source>
        <dbReference type="Proteomes" id="UP000649328"/>
    </source>
</evidence>
<evidence type="ECO:0000256" key="1">
    <source>
        <dbReference type="ARBA" id="ARBA00008780"/>
    </source>
</evidence>
<gene>
    <name evidence="11" type="ORF">HF325_004719</name>
</gene>
<evidence type="ECO:0000256" key="6">
    <source>
        <dbReference type="ARBA" id="ARBA00023098"/>
    </source>
</evidence>
<comment type="similarity">
    <text evidence="1 9">Belongs to the lysophospholipase family.</text>
</comment>
<dbReference type="GO" id="GO:0046475">
    <property type="term" value="P:glycerophospholipid catabolic process"/>
    <property type="evidence" value="ECO:0007669"/>
    <property type="project" value="TreeGrafter"/>
</dbReference>
<proteinExistence type="inferred from homology"/>
<sequence length="303" mass="32932">MRLTSLIWAASALAGYAPYQVDCPDGSLVRTANNLSTEEADWVSERHKVTDKYLETFLNDANLEDFDASFFLSNTTDGRSITIGIAFSGGGYRAMLAGAGQLAALDNRTEGAHTEGLGGLLQASTYLVGLSGGNWLVGSVVVNNFTSVQDIVNNKIDIWDLEHSIVNMGGWNLVKAYEYYKDLYDDVSAKEDAGFEVSLTDTWGRALSHQFFPELTAFGESLLWSSIQDIDEFANHEMPFPIVVANGRTPGTQLISGNSTVFEVSPYELGSWDPSLYAFTKTKYLGSKVSDGESLNGTCVSGF</sequence>
<name>A0A8H7LAZ8_9ASCO</name>
<protein>
    <recommendedName>
        <fullName evidence="2 9">Lysophospholipase</fullName>
        <ecNumber evidence="2 9">3.1.1.5</ecNumber>
    </recommendedName>
</protein>
<dbReference type="GO" id="GO:0005576">
    <property type="term" value="C:extracellular region"/>
    <property type="evidence" value="ECO:0007669"/>
    <property type="project" value="TreeGrafter"/>
</dbReference>
<evidence type="ECO:0000256" key="4">
    <source>
        <dbReference type="ARBA" id="ARBA00022801"/>
    </source>
</evidence>
<dbReference type="InterPro" id="IPR016035">
    <property type="entry name" value="Acyl_Trfase/lysoPLipase"/>
</dbReference>
<comment type="catalytic activity">
    <reaction evidence="9">
        <text>a 1-acyl-sn-glycero-3-phosphocholine + H2O = sn-glycerol 3-phosphocholine + a fatty acid + H(+)</text>
        <dbReference type="Rhea" id="RHEA:15177"/>
        <dbReference type="ChEBI" id="CHEBI:15377"/>
        <dbReference type="ChEBI" id="CHEBI:15378"/>
        <dbReference type="ChEBI" id="CHEBI:16870"/>
        <dbReference type="ChEBI" id="CHEBI:28868"/>
        <dbReference type="ChEBI" id="CHEBI:58168"/>
        <dbReference type="EC" id="3.1.1.5"/>
    </reaction>
</comment>
<dbReference type="GO" id="GO:0005886">
    <property type="term" value="C:plasma membrane"/>
    <property type="evidence" value="ECO:0007669"/>
    <property type="project" value="TreeGrafter"/>
</dbReference>
<dbReference type="OrthoDB" id="4084751at2759"/>